<feature type="chain" id="PRO_5002991085" evidence="1">
    <location>
        <begin position="22"/>
        <end position="194"/>
    </location>
</feature>
<keyword evidence="1" id="KW-0732">Signal</keyword>
<sequence>MRNLVAKVAFLGSLAAVSAMAEGLFIGGEGGYNFKNQAAGFDDGQPQIGVKAGYDFGTFRAYGGYFYGFKGEDSSSNANSKRKVKWSTHDFVAGADFTPELFGRFKLVLGAYAGLSVLDTEVKIDYSNGGWVRADDTLGGFILGGKIGTAYEFGSNSEIEMGFKASKAWYKNGDYIEDNDGKKYGVYAGYNYKF</sequence>
<comment type="caution">
    <text evidence="2">The sequence shown here is derived from an EMBL/GenBank/DDBJ whole genome shotgun (WGS) entry which is preliminary data.</text>
</comment>
<dbReference type="RefSeq" id="WP_005871126.1">
    <property type="nucleotide sequence ID" value="NZ_ACYG01000024.1"/>
</dbReference>
<name>C8PHJ0_9BACT</name>
<dbReference type="EMBL" id="ACYG01000024">
    <property type="protein sequence ID" value="EEV17604.1"/>
    <property type="molecule type" value="Genomic_DNA"/>
</dbReference>
<feature type="signal peptide" evidence="1">
    <location>
        <begin position="1"/>
        <end position="21"/>
    </location>
</feature>
<reference evidence="2 3" key="1">
    <citation type="submission" date="2009-07" db="EMBL/GenBank/DDBJ databases">
        <authorList>
            <person name="Madupu R."/>
            <person name="Sebastian Y."/>
            <person name="Durkin A.S."/>
            <person name="Torralba M."/>
            <person name="Methe B."/>
            <person name="Sutton G.G."/>
            <person name="Strausberg R.L."/>
            <person name="Nelson K.E."/>
        </authorList>
    </citation>
    <scope>NUCLEOTIDE SEQUENCE [LARGE SCALE GENOMIC DNA]</scope>
    <source>
        <strain evidence="2 3">RM3268</strain>
    </source>
</reference>
<dbReference type="OrthoDB" id="5360840at2"/>
<gene>
    <name evidence="2" type="ORF">CAMGR0001_0435</name>
</gene>
<dbReference type="Gene3D" id="2.40.160.20">
    <property type="match status" value="1"/>
</dbReference>
<dbReference type="eggNOG" id="ENOG5031915">
    <property type="taxonomic scope" value="Bacteria"/>
</dbReference>
<dbReference type="AlphaFoldDB" id="C8PHJ0"/>
<dbReference type="InterPro" id="IPR011250">
    <property type="entry name" value="OMP/PagP_B-barrel"/>
</dbReference>
<evidence type="ECO:0000313" key="3">
    <source>
        <dbReference type="Proteomes" id="UP000005709"/>
    </source>
</evidence>
<evidence type="ECO:0000256" key="1">
    <source>
        <dbReference type="SAM" id="SignalP"/>
    </source>
</evidence>
<protein>
    <submittedName>
        <fullName evidence="2">Outer membrane insertion signal domain protein</fullName>
    </submittedName>
</protein>
<evidence type="ECO:0000313" key="2">
    <source>
        <dbReference type="EMBL" id="EEV17604.1"/>
    </source>
</evidence>
<accession>C8PHJ0</accession>
<dbReference type="SUPFAM" id="SSF56925">
    <property type="entry name" value="OMPA-like"/>
    <property type="match status" value="1"/>
</dbReference>
<keyword evidence="3" id="KW-1185">Reference proteome</keyword>
<organism evidence="2 3">
    <name type="scientific">Campylobacter gracilis RM3268</name>
    <dbReference type="NCBI Taxonomy" id="553220"/>
    <lineage>
        <taxon>Bacteria</taxon>
        <taxon>Pseudomonadati</taxon>
        <taxon>Campylobacterota</taxon>
        <taxon>Epsilonproteobacteria</taxon>
        <taxon>Campylobacterales</taxon>
        <taxon>Campylobacteraceae</taxon>
        <taxon>Campylobacter</taxon>
    </lineage>
</organism>
<dbReference type="Proteomes" id="UP000005709">
    <property type="component" value="Unassembled WGS sequence"/>
</dbReference>
<proteinExistence type="predicted"/>